<sequence length="161" mass="18864">MVPEVWQVKNKGATTILLSKINHEILTFHYIIHQKTLCAQTFPVEIVEVMNMQLVKSTLPSSQFKEFSNEMEKQYSDFLLQNKVRYIFKDKGLKPFALYLNEINTFLNEKGVNHPELENDKWLQKFYFIVDITAKLNELILKLQGNGNPAYDSVEELICFE</sequence>
<dbReference type="PANTHER" id="PTHR45913:SF10">
    <property type="entry name" value="DUF4371 DOMAIN-CONTAINING PROTEIN"/>
    <property type="match status" value="1"/>
</dbReference>
<reference evidence="1 2" key="1">
    <citation type="submission" date="2022-01" db="EMBL/GenBank/DDBJ databases">
        <title>A chromosomal length assembly of Cordylochernes scorpioides.</title>
        <authorList>
            <person name="Zeh D."/>
            <person name="Zeh J."/>
        </authorList>
    </citation>
    <scope>NUCLEOTIDE SEQUENCE [LARGE SCALE GENOMIC DNA]</scope>
    <source>
        <strain evidence="1">IN4F17</strain>
        <tissue evidence="1">Whole Body</tissue>
    </source>
</reference>
<evidence type="ECO:0000313" key="1">
    <source>
        <dbReference type="EMBL" id="UYV70877.1"/>
    </source>
</evidence>
<organism evidence="1 2">
    <name type="scientific">Cordylochernes scorpioides</name>
    <dbReference type="NCBI Taxonomy" id="51811"/>
    <lineage>
        <taxon>Eukaryota</taxon>
        <taxon>Metazoa</taxon>
        <taxon>Ecdysozoa</taxon>
        <taxon>Arthropoda</taxon>
        <taxon>Chelicerata</taxon>
        <taxon>Arachnida</taxon>
        <taxon>Pseudoscorpiones</taxon>
        <taxon>Cheliferoidea</taxon>
        <taxon>Chernetidae</taxon>
        <taxon>Cordylochernes</taxon>
    </lineage>
</organism>
<accession>A0ABY6KSN8</accession>
<proteinExistence type="predicted"/>
<evidence type="ECO:0000313" key="2">
    <source>
        <dbReference type="Proteomes" id="UP001235939"/>
    </source>
</evidence>
<gene>
    <name evidence="1" type="ORF">LAZ67_8000960</name>
</gene>
<dbReference type="PANTHER" id="PTHR45913">
    <property type="entry name" value="EPM2A-INTERACTING PROTEIN 1"/>
    <property type="match status" value="1"/>
</dbReference>
<name>A0ABY6KSN8_9ARAC</name>
<keyword evidence="2" id="KW-1185">Reference proteome</keyword>
<dbReference type="Proteomes" id="UP001235939">
    <property type="component" value="Chromosome 08"/>
</dbReference>
<dbReference type="EMBL" id="CP092870">
    <property type="protein sequence ID" value="UYV70877.1"/>
    <property type="molecule type" value="Genomic_DNA"/>
</dbReference>
<protein>
    <submittedName>
        <fullName evidence="1">Uncharacterized protein</fullName>
    </submittedName>
</protein>